<proteinExistence type="predicted"/>
<dbReference type="AlphaFoldDB" id="A0A4V2SNI0"/>
<dbReference type="OrthoDB" id="2374151at2"/>
<protein>
    <submittedName>
        <fullName evidence="6">ZIP family zinc transporter/zinc and cadmium transporter</fullName>
    </submittedName>
</protein>
<keyword evidence="2 5" id="KW-0812">Transmembrane</keyword>
<dbReference type="EMBL" id="SLXK01000003">
    <property type="protein sequence ID" value="TCP31296.1"/>
    <property type="molecule type" value="Genomic_DNA"/>
</dbReference>
<dbReference type="PANTHER" id="PTHR11040">
    <property type="entry name" value="ZINC/IRON TRANSPORTER"/>
    <property type="match status" value="1"/>
</dbReference>
<feature type="transmembrane region" description="Helical" evidence="5">
    <location>
        <begin position="6"/>
        <end position="23"/>
    </location>
</feature>
<dbReference type="RefSeq" id="WP_132743916.1">
    <property type="nucleotide sequence ID" value="NZ_SLXK01000003.1"/>
</dbReference>
<dbReference type="Pfam" id="PF02535">
    <property type="entry name" value="Zip"/>
    <property type="match status" value="1"/>
</dbReference>
<evidence type="ECO:0000256" key="4">
    <source>
        <dbReference type="ARBA" id="ARBA00023136"/>
    </source>
</evidence>
<dbReference type="InterPro" id="IPR003689">
    <property type="entry name" value="ZIP"/>
</dbReference>
<feature type="transmembrane region" description="Helical" evidence="5">
    <location>
        <begin position="227"/>
        <end position="246"/>
    </location>
</feature>
<keyword evidence="3 5" id="KW-1133">Transmembrane helix</keyword>
<dbReference type="GO" id="GO:0016020">
    <property type="term" value="C:membrane"/>
    <property type="evidence" value="ECO:0007669"/>
    <property type="project" value="UniProtKB-SubCell"/>
</dbReference>
<gene>
    <name evidence="6" type="ORF">EV207_103180</name>
</gene>
<feature type="transmembrane region" description="Helical" evidence="5">
    <location>
        <begin position="32"/>
        <end position="52"/>
    </location>
</feature>
<accession>A0A4V2SNI0</accession>
<feature type="transmembrane region" description="Helical" evidence="5">
    <location>
        <begin position="64"/>
        <end position="86"/>
    </location>
</feature>
<organism evidence="6 7">
    <name type="scientific">Scopulibacillus darangshiensis</name>
    <dbReference type="NCBI Taxonomy" id="442528"/>
    <lineage>
        <taxon>Bacteria</taxon>
        <taxon>Bacillati</taxon>
        <taxon>Bacillota</taxon>
        <taxon>Bacilli</taxon>
        <taxon>Bacillales</taxon>
        <taxon>Sporolactobacillaceae</taxon>
        <taxon>Scopulibacillus</taxon>
    </lineage>
</organism>
<name>A0A4V2SNI0_9BACL</name>
<keyword evidence="4 5" id="KW-0472">Membrane</keyword>
<evidence type="ECO:0000256" key="3">
    <source>
        <dbReference type="ARBA" id="ARBA00022989"/>
    </source>
</evidence>
<feature type="transmembrane region" description="Helical" evidence="5">
    <location>
        <begin position="161"/>
        <end position="182"/>
    </location>
</feature>
<feature type="transmembrane region" description="Helical" evidence="5">
    <location>
        <begin position="194"/>
        <end position="215"/>
    </location>
</feature>
<evidence type="ECO:0000256" key="2">
    <source>
        <dbReference type="ARBA" id="ARBA00022692"/>
    </source>
</evidence>
<evidence type="ECO:0000256" key="1">
    <source>
        <dbReference type="ARBA" id="ARBA00004141"/>
    </source>
</evidence>
<comment type="subcellular location">
    <subcellularLocation>
        <location evidence="1">Membrane</location>
        <topology evidence="1">Multi-pass membrane protein</topology>
    </subcellularLocation>
</comment>
<dbReference type="GO" id="GO:0005385">
    <property type="term" value="F:zinc ion transmembrane transporter activity"/>
    <property type="evidence" value="ECO:0007669"/>
    <property type="project" value="TreeGrafter"/>
</dbReference>
<feature type="transmembrane region" description="Helical" evidence="5">
    <location>
        <begin position="98"/>
        <end position="118"/>
    </location>
</feature>
<dbReference type="PANTHER" id="PTHR11040:SF44">
    <property type="entry name" value="PROTEIN ZNTC-RELATED"/>
    <property type="match status" value="1"/>
</dbReference>
<evidence type="ECO:0000313" key="6">
    <source>
        <dbReference type="EMBL" id="TCP31296.1"/>
    </source>
</evidence>
<reference evidence="6 7" key="1">
    <citation type="submission" date="2019-03" db="EMBL/GenBank/DDBJ databases">
        <title>Genomic Encyclopedia of Type Strains, Phase IV (KMG-IV): sequencing the most valuable type-strain genomes for metagenomic binning, comparative biology and taxonomic classification.</title>
        <authorList>
            <person name="Goeker M."/>
        </authorList>
    </citation>
    <scope>NUCLEOTIDE SEQUENCE [LARGE SCALE GENOMIC DNA]</scope>
    <source>
        <strain evidence="6 7">DSM 19377</strain>
    </source>
</reference>
<comment type="caution">
    <text evidence="6">The sequence shown here is derived from an EMBL/GenBank/DDBJ whole genome shotgun (WGS) entry which is preliminary data.</text>
</comment>
<dbReference type="Proteomes" id="UP000295416">
    <property type="component" value="Unassembled WGS sequence"/>
</dbReference>
<feature type="transmembrane region" description="Helical" evidence="5">
    <location>
        <begin position="124"/>
        <end position="141"/>
    </location>
</feature>
<evidence type="ECO:0000256" key="5">
    <source>
        <dbReference type="SAM" id="Phobius"/>
    </source>
</evidence>
<keyword evidence="7" id="KW-1185">Reference proteome</keyword>
<evidence type="ECO:0000313" key="7">
    <source>
        <dbReference type="Proteomes" id="UP000295416"/>
    </source>
</evidence>
<sequence>MEAILFALLAAFANILGGLIIFIKKDWSRRGLLGLMALSSGLLIALTVLDLLPEVVPSHPWSPAFILLGILCIFFFQQFVATHFHFGEEVHHTDHSNSTVIGAFGGMMIHTFFDGFSIVASFEVSIKLGITVMIAVLLHKIPDGLTISSIVFSSSKDKKKALWSTLGLGMSTIVGAFAALLINQFSLPQEDITTLALSFSAGIFLYVAGTDLLPVVNASDDRPVASLFFLGIVLFFILQFIIKAIAPGLA</sequence>